<evidence type="ECO:0000256" key="1">
    <source>
        <dbReference type="SAM" id="MobiDB-lite"/>
    </source>
</evidence>
<evidence type="ECO:0000313" key="3">
    <source>
        <dbReference type="EMBL" id="CEF89563.1"/>
    </source>
</evidence>
<sequence length="255" mass="27957">MTVAIQRESGDIIWFDAILNLSISRANQVTQHVVESGASVTDHVIAQNQKMTLSGVVSDADFNLDRPVITAADAQAFGITPKPFVNSTPVTSGPIITPGADTAWTSFLPETVNQFLDLDRPTVVVPAAPKEKGANLIREELDRITRDRERIVLLDFEGSAVRTIFQNVVITSINFKEDPQSGESLYVDLAFEVIRTTTFQTAAIPKKVSDSIKNKASEKQAKGKQAPKDEKVTDAEGKNPKGETVLHRMTNREVR</sequence>
<accession>A0A0A1IUI4</accession>
<feature type="domain" description="Dit-like phage tail protein N-terminal" evidence="2">
    <location>
        <begin position="15"/>
        <end position="205"/>
    </location>
</feature>
<evidence type="ECO:0000259" key="2">
    <source>
        <dbReference type="Pfam" id="PF21821"/>
    </source>
</evidence>
<dbReference type="Pfam" id="PF21821">
    <property type="entry name" value="Dit_like"/>
    <property type="match status" value="1"/>
</dbReference>
<organism evidence="3 4">
    <name type="scientific">Pseudomonas phage vB_PaeM_PAO1_Ab17</name>
    <dbReference type="NCBI Taxonomy" id="1548904"/>
    <lineage>
        <taxon>Viruses</taxon>
        <taxon>Duplodnaviria</taxon>
        <taxon>Heunggongvirae</taxon>
        <taxon>Uroviricota</taxon>
        <taxon>Caudoviricetes</taxon>
        <taxon>Vandenendeviridae</taxon>
        <taxon>Nankokuvirus</taxon>
        <taxon>Nankokuvirus Ab03</taxon>
    </lineage>
</organism>
<dbReference type="EMBL" id="LN610576">
    <property type="protein sequence ID" value="CEF89563.1"/>
    <property type="molecule type" value="Genomic_DNA"/>
</dbReference>
<dbReference type="Proteomes" id="UP000030225">
    <property type="component" value="Segment"/>
</dbReference>
<gene>
    <name evidence="3" type="primary">ORF73</name>
</gene>
<evidence type="ECO:0000313" key="4">
    <source>
        <dbReference type="Proteomes" id="UP000030225"/>
    </source>
</evidence>
<reference evidence="4" key="1">
    <citation type="journal article" date="2015" name="PLoS ONE">
        <title>Investigation of a Large Collection of Pseudomonas aeruginosa Bacteriophages Collected from a Single Environmental Source in Abidjan, Cote d'Ivoire.</title>
        <authorList>
            <person name="Essoh C."/>
            <person name="Latino L."/>
            <person name="Midoux C."/>
            <person name="Blouin Y."/>
            <person name="Loukou G."/>
            <person name="Nguetta S.P."/>
            <person name="Lathro S."/>
            <person name="Cablanmian A."/>
            <person name="Kouassi A.K."/>
            <person name="Vergnaud G."/>
            <person name="Pourcel C."/>
        </authorList>
    </citation>
    <scope>NUCLEOTIDE SEQUENCE [LARGE SCALE GENOMIC DNA]</scope>
</reference>
<protein>
    <recommendedName>
        <fullName evidence="2">Dit-like phage tail protein N-terminal domain-containing protein</fullName>
    </recommendedName>
</protein>
<dbReference type="InterPro" id="IPR048494">
    <property type="entry name" value="Dit-like_N"/>
</dbReference>
<name>A0A0A1IUI4_9CAUD</name>
<feature type="region of interest" description="Disordered" evidence="1">
    <location>
        <begin position="209"/>
        <end position="255"/>
    </location>
</feature>
<proteinExistence type="predicted"/>